<dbReference type="EMBL" id="MU863703">
    <property type="protein sequence ID" value="KAK4096650.1"/>
    <property type="molecule type" value="Genomic_DNA"/>
</dbReference>
<dbReference type="Proteomes" id="UP001305647">
    <property type="component" value="Unassembled WGS sequence"/>
</dbReference>
<proteinExistence type="predicted"/>
<sequence>MGEADELYVVSVPRPFRLSASGRNKIHPSIHGLAPQMCKKLRDCGGHSVVGPCPTISCTQLPLAFPPPDHHTTSHLYRTPSPRHHRQKVPSGFTGLGLLATIPNPQERAAAVCQQILHASVLCCISPGSRSPACS</sequence>
<name>A0AAN6PV67_9PEZI</name>
<keyword evidence="2" id="KW-1185">Reference proteome</keyword>
<accession>A0AAN6PV67</accession>
<reference evidence="1" key="2">
    <citation type="submission" date="2023-05" db="EMBL/GenBank/DDBJ databases">
        <authorList>
            <consortium name="Lawrence Berkeley National Laboratory"/>
            <person name="Steindorff A."/>
            <person name="Hensen N."/>
            <person name="Bonometti L."/>
            <person name="Westerberg I."/>
            <person name="Brannstrom I.O."/>
            <person name="Guillou S."/>
            <person name="Cros-Aarteil S."/>
            <person name="Calhoun S."/>
            <person name="Haridas S."/>
            <person name="Kuo A."/>
            <person name="Mondo S."/>
            <person name="Pangilinan J."/>
            <person name="Riley R."/>
            <person name="Labutti K."/>
            <person name="Andreopoulos B."/>
            <person name="Lipzen A."/>
            <person name="Chen C."/>
            <person name="Yanf M."/>
            <person name="Daum C."/>
            <person name="Ng V."/>
            <person name="Clum A."/>
            <person name="Ohm R."/>
            <person name="Martin F."/>
            <person name="Silar P."/>
            <person name="Natvig D."/>
            <person name="Lalanne C."/>
            <person name="Gautier V."/>
            <person name="Ament-Velasquez S.L."/>
            <person name="Kruys A."/>
            <person name="Hutchinson M.I."/>
            <person name="Powell A.J."/>
            <person name="Barry K."/>
            <person name="Miller A.N."/>
            <person name="Grigoriev I.V."/>
            <person name="Debuchy R."/>
            <person name="Gladieux P."/>
            <person name="Thoren M.H."/>
            <person name="Johannesson H."/>
        </authorList>
    </citation>
    <scope>NUCLEOTIDE SEQUENCE</scope>
    <source>
        <strain evidence="1">CBS 757.83</strain>
    </source>
</reference>
<reference evidence="1" key="1">
    <citation type="journal article" date="2023" name="Mol. Phylogenet. Evol.">
        <title>Genome-scale phylogeny and comparative genomics of the fungal order Sordariales.</title>
        <authorList>
            <person name="Hensen N."/>
            <person name="Bonometti L."/>
            <person name="Westerberg I."/>
            <person name="Brannstrom I.O."/>
            <person name="Guillou S."/>
            <person name="Cros-Aarteil S."/>
            <person name="Calhoun S."/>
            <person name="Haridas S."/>
            <person name="Kuo A."/>
            <person name="Mondo S."/>
            <person name="Pangilinan J."/>
            <person name="Riley R."/>
            <person name="LaButti K."/>
            <person name="Andreopoulos B."/>
            <person name="Lipzen A."/>
            <person name="Chen C."/>
            <person name="Yan M."/>
            <person name="Daum C."/>
            <person name="Ng V."/>
            <person name="Clum A."/>
            <person name="Steindorff A."/>
            <person name="Ohm R.A."/>
            <person name="Martin F."/>
            <person name="Silar P."/>
            <person name="Natvig D.O."/>
            <person name="Lalanne C."/>
            <person name="Gautier V."/>
            <person name="Ament-Velasquez S.L."/>
            <person name="Kruys A."/>
            <person name="Hutchinson M.I."/>
            <person name="Powell A.J."/>
            <person name="Barry K."/>
            <person name="Miller A.N."/>
            <person name="Grigoriev I.V."/>
            <person name="Debuchy R."/>
            <person name="Gladieux P."/>
            <person name="Hiltunen Thoren M."/>
            <person name="Johannesson H."/>
        </authorList>
    </citation>
    <scope>NUCLEOTIDE SEQUENCE</scope>
    <source>
        <strain evidence="1">CBS 757.83</strain>
    </source>
</reference>
<gene>
    <name evidence="1" type="ORF">N658DRAFT_345787</name>
</gene>
<evidence type="ECO:0000313" key="2">
    <source>
        <dbReference type="Proteomes" id="UP001305647"/>
    </source>
</evidence>
<dbReference type="AlphaFoldDB" id="A0AAN6PV67"/>
<organism evidence="1 2">
    <name type="scientific">Parathielavia hyrcaniae</name>
    <dbReference type="NCBI Taxonomy" id="113614"/>
    <lineage>
        <taxon>Eukaryota</taxon>
        <taxon>Fungi</taxon>
        <taxon>Dikarya</taxon>
        <taxon>Ascomycota</taxon>
        <taxon>Pezizomycotina</taxon>
        <taxon>Sordariomycetes</taxon>
        <taxon>Sordariomycetidae</taxon>
        <taxon>Sordariales</taxon>
        <taxon>Chaetomiaceae</taxon>
        <taxon>Parathielavia</taxon>
    </lineage>
</organism>
<comment type="caution">
    <text evidence="1">The sequence shown here is derived from an EMBL/GenBank/DDBJ whole genome shotgun (WGS) entry which is preliminary data.</text>
</comment>
<protein>
    <submittedName>
        <fullName evidence="1">Uncharacterized protein</fullName>
    </submittedName>
</protein>
<evidence type="ECO:0000313" key="1">
    <source>
        <dbReference type="EMBL" id="KAK4096650.1"/>
    </source>
</evidence>